<accession>A0A936F192</accession>
<gene>
    <name evidence="2" type="ORF">IPN91_04660</name>
</gene>
<proteinExistence type="predicted"/>
<comment type="caution">
    <text evidence="2">The sequence shown here is derived from an EMBL/GenBank/DDBJ whole genome shotgun (WGS) entry which is preliminary data.</text>
</comment>
<reference evidence="2 3" key="1">
    <citation type="submission" date="2020-10" db="EMBL/GenBank/DDBJ databases">
        <title>Connecting structure to function with the recovery of over 1000 high-quality activated sludge metagenome-assembled genomes encoding full-length rRNA genes using long-read sequencing.</title>
        <authorList>
            <person name="Singleton C.M."/>
            <person name="Petriglieri F."/>
            <person name="Kristensen J.M."/>
            <person name="Kirkegaard R.H."/>
            <person name="Michaelsen T.Y."/>
            <person name="Andersen M.H."/>
            <person name="Karst S.M."/>
            <person name="Dueholm M.S."/>
            <person name="Nielsen P.H."/>
            <person name="Albertsen M."/>
        </authorList>
    </citation>
    <scope>NUCLEOTIDE SEQUENCE [LARGE SCALE GENOMIC DNA]</scope>
    <source>
        <strain evidence="2">OdNE_18-Q3-R46-58_MAXAC.008</strain>
    </source>
</reference>
<dbReference type="AlphaFoldDB" id="A0A936F192"/>
<evidence type="ECO:0000313" key="3">
    <source>
        <dbReference type="Proteomes" id="UP000709959"/>
    </source>
</evidence>
<dbReference type="Proteomes" id="UP000709959">
    <property type="component" value="Unassembled WGS sequence"/>
</dbReference>
<organism evidence="2 3">
    <name type="scientific">Candidatus Geothrix odensensis</name>
    <dbReference type="NCBI Taxonomy" id="2954440"/>
    <lineage>
        <taxon>Bacteria</taxon>
        <taxon>Pseudomonadati</taxon>
        <taxon>Acidobacteriota</taxon>
        <taxon>Holophagae</taxon>
        <taxon>Holophagales</taxon>
        <taxon>Holophagaceae</taxon>
        <taxon>Geothrix</taxon>
    </lineage>
</organism>
<name>A0A936F192_9BACT</name>
<evidence type="ECO:0000256" key="1">
    <source>
        <dbReference type="SAM" id="MobiDB-lite"/>
    </source>
</evidence>
<feature type="region of interest" description="Disordered" evidence="1">
    <location>
        <begin position="1"/>
        <end position="26"/>
    </location>
</feature>
<dbReference type="EMBL" id="JADKCH010000002">
    <property type="protein sequence ID" value="MBK8571935.1"/>
    <property type="molecule type" value="Genomic_DNA"/>
</dbReference>
<sequence>MKIKLIESDDHQGERSLPAGPPPPPPLLRETILLDMRVQDLREPLVQAGFEVRLVPLHQRGTIPPCPSGQSNRTPILITANVRDWLEKTPNPMALGVSLVNVAAILDHPEGCDTVLLRALTDPDVHAYDRFFWLDYSPSGKRHLMLFVRE</sequence>
<evidence type="ECO:0000313" key="2">
    <source>
        <dbReference type="EMBL" id="MBK8571935.1"/>
    </source>
</evidence>
<protein>
    <submittedName>
        <fullName evidence="2">Uncharacterized protein</fullName>
    </submittedName>
</protein>
<feature type="compositionally biased region" description="Basic and acidic residues" evidence="1">
    <location>
        <begin position="1"/>
        <end position="14"/>
    </location>
</feature>